<organism evidence="1 2">
    <name type="scientific">Ditylenchus dipsaci</name>
    <dbReference type="NCBI Taxonomy" id="166011"/>
    <lineage>
        <taxon>Eukaryota</taxon>
        <taxon>Metazoa</taxon>
        <taxon>Ecdysozoa</taxon>
        <taxon>Nematoda</taxon>
        <taxon>Chromadorea</taxon>
        <taxon>Rhabditida</taxon>
        <taxon>Tylenchina</taxon>
        <taxon>Tylenchomorpha</taxon>
        <taxon>Sphaerularioidea</taxon>
        <taxon>Anguinidae</taxon>
        <taxon>Anguininae</taxon>
        <taxon>Ditylenchus</taxon>
    </lineage>
</organism>
<evidence type="ECO:0000313" key="2">
    <source>
        <dbReference type="WBParaSite" id="g9871"/>
    </source>
</evidence>
<dbReference type="Proteomes" id="UP000887574">
    <property type="component" value="Unplaced"/>
</dbReference>
<protein>
    <submittedName>
        <fullName evidence="2">Uncharacterized protein</fullName>
    </submittedName>
</protein>
<proteinExistence type="predicted"/>
<keyword evidence="1" id="KW-1185">Reference proteome</keyword>
<name>A0A915CKR9_9BILA</name>
<reference evidence="2" key="1">
    <citation type="submission" date="2022-11" db="UniProtKB">
        <authorList>
            <consortium name="WormBaseParasite"/>
        </authorList>
    </citation>
    <scope>IDENTIFICATION</scope>
</reference>
<accession>A0A915CKR9</accession>
<dbReference type="WBParaSite" id="g9871">
    <property type="protein sequence ID" value="g9871"/>
    <property type="gene ID" value="g9871"/>
</dbReference>
<sequence length="162" mass="18905">MGGQPTKFSRFYKKLLAKRKAKKIGVFGGDNDEATFLRRITTAVKQIDDSGSKFVMDELWTSVIEDLRSECSDSFDIVMKVRAELEGDTLFMSKEQCSVESYKYLMATTICSLWMQLTLPDHEDFEDIKDLFFESLEKYVDTFSLDSRCNKIWACWQICRRH</sequence>
<dbReference type="AlphaFoldDB" id="A0A915CKR9"/>
<evidence type="ECO:0000313" key="1">
    <source>
        <dbReference type="Proteomes" id="UP000887574"/>
    </source>
</evidence>